<evidence type="ECO:0000313" key="11">
    <source>
        <dbReference type="EMBL" id="QOU23227.1"/>
    </source>
</evidence>
<dbReference type="KEGG" id="bbrx:BRETT_003420"/>
<evidence type="ECO:0000256" key="2">
    <source>
        <dbReference type="ARBA" id="ARBA00022603"/>
    </source>
</evidence>
<evidence type="ECO:0000256" key="7">
    <source>
        <dbReference type="ARBA" id="ARBA00039099"/>
    </source>
</evidence>
<dbReference type="PROSITE" id="PS51626">
    <property type="entry name" value="SAM_MT_TRM1"/>
    <property type="match status" value="1"/>
</dbReference>
<dbReference type="GO" id="GO:0005634">
    <property type="term" value="C:nucleus"/>
    <property type="evidence" value="ECO:0007669"/>
    <property type="project" value="TreeGrafter"/>
</dbReference>
<keyword evidence="6 9" id="KW-0694">RNA-binding</keyword>
<proteinExistence type="inferred from homology"/>
<dbReference type="EC" id="2.1.1.216" evidence="7 9"/>
<dbReference type="GO" id="GO:0160104">
    <property type="term" value="F:tRNA (guanine(26)-N2)-dimethyltransferase activity"/>
    <property type="evidence" value="ECO:0007669"/>
    <property type="project" value="UniProtKB-UniRule"/>
</dbReference>
<name>A0A871R978_DEKBR</name>
<protein>
    <recommendedName>
        <fullName evidence="7 9">tRNA (guanine(26)-N(2))-dimethyltransferase</fullName>
        <ecNumber evidence="7 9">2.1.1.216</ecNumber>
    </recommendedName>
</protein>
<dbReference type="GO" id="GO:0000049">
    <property type="term" value="F:tRNA binding"/>
    <property type="evidence" value="ECO:0007669"/>
    <property type="project" value="UniProtKB-UniRule"/>
</dbReference>
<dbReference type="Gene3D" id="3.30.56.70">
    <property type="entry name" value="N2,N2-dimethylguanosine tRNA methyltransferase, C-terminal domain"/>
    <property type="match status" value="1"/>
</dbReference>
<dbReference type="Pfam" id="PF02005">
    <property type="entry name" value="TRM"/>
    <property type="match status" value="1"/>
</dbReference>
<evidence type="ECO:0000256" key="10">
    <source>
        <dbReference type="SAM" id="MobiDB-lite"/>
    </source>
</evidence>
<dbReference type="FunFam" id="3.30.56.70:FF:000001">
    <property type="entry name" value="tRNA (guanine(26)-N(2))-dimethyltransferase"/>
    <property type="match status" value="1"/>
</dbReference>
<comment type="similarity">
    <text evidence="9">Belongs to the class I-like SAM-binding methyltransferase superfamily. Trm1 family.</text>
</comment>
<keyword evidence="4 9" id="KW-0949">S-adenosyl-L-methionine</keyword>
<dbReference type="Proteomes" id="UP000663131">
    <property type="component" value="Chromosome 9"/>
</dbReference>
<feature type="region of interest" description="Disordered" evidence="10">
    <location>
        <begin position="1"/>
        <end position="29"/>
    </location>
</feature>
<reference evidence="11" key="2">
    <citation type="journal article" name="BMC Genomics">
        <title>New genome assemblies reveal patterns of domestication and adaptation across Brettanomyces (Dekkera) species.</title>
        <authorList>
            <person name="Roach M.J."/>
            <person name="Borneman A.R."/>
        </authorList>
    </citation>
    <scope>NUCLEOTIDE SEQUENCE</scope>
    <source>
        <strain evidence="11">UCD 2041</strain>
    </source>
</reference>
<evidence type="ECO:0000256" key="9">
    <source>
        <dbReference type="PROSITE-ProRule" id="PRU00958"/>
    </source>
</evidence>
<keyword evidence="2 9" id="KW-0489">Methyltransferase</keyword>
<dbReference type="InterPro" id="IPR042296">
    <property type="entry name" value="tRNA_met_Trm1_C"/>
</dbReference>
<dbReference type="RefSeq" id="XP_041139720.1">
    <property type="nucleotide sequence ID" value="XM_041281929.1"/>
</dbReference>
<dbReference type="GeneID" id="64575344"/>
<dbReference type="EMBL" id="CP063137">
    <property type="protein sequence ID" value="QOU23227.1"/>
    <property type="molecule type" value="Genomic_DNA"/>
</dbReference>
<gene>
    <name evidence="11" type="ORF">BRETT_003420</name>
</gene>
<dbReference type="InterPro" id="IPR029063">
    <property type="entry name" value="SAM-dependent_MTases_sf"/>
</dbReference>
<feature type="compositionally biased region" description="Low complexity" evidence="10">
    <location>
        <begin position="1"/>
        <end position="14"/>
    </location>
</feature>
<dbReference type="AlphaFoldDB" id="A0A871R978"/>
<evidence type="ECO:0000256" key="1">
    <source>
        <dbReference type="ARBA" id="ARBA00022555"/>
    </source>
</evidence>
<dbReference type="NCBIfam" id="TIGR00308">
    <property type="entry name" value="TRM1"/>
    <property type="match status" value="1"/>
</dbReference>
<evidence type="ECO:0000256" key="5">
    <source>
        <dbReference type="ARBA" id="ARBA00022694"/>
    </source>
</evidence>
<dbReference type="OrthoDB" id="6349953at2759"/>
<evidence type="ECO:0000256" key="3">
    <source>
        <dbReference type="ARBA" id="ARBA00022679"/>
    </source>
</evidence>
<dbReference type="GO" id="GO:0002940">
    <property type="term" value="P:tRNA N2-guanine methylation"/>
    <property type="evidence" value="ECO:0007669"/>
    <property type="project" value="TreeGrafter"/>
</dbReference>
<evidence type="ECO:0000256" key="8">
    <source>
        <dbReference type="ARBA" id="ARBA00051897"/>
    </source>
</evidence>
<dbReference type="PANTHER" id="PTHR10631:SF3">
    <property type="entry name" value="TRNA (GUANINE(26)-N(2))-DIMETHYLTRANSFERASE"/>
    <property type="match status" value="1"/>
</dbReference>
<comment type="catalytic activity">
    <reaction evidence="8 9">
        <text>guanosine(26) in tRNA + 2 S-adenosyl-L-methionine = N(2)-dimethylguanosine(26) in tRNA + 2 S-adenosyl-L-homocysteine + 2 H(+)</text>
        <dbReference type="Rhea" id="RHEA:43140"/>
        <dbReference type="Rhea" id="RHEA-COMP:10359"/>
        <dbReference type="Rhea" id="RHEA-COMP:10360"/>
        <dbReference type="ChEBI" id="CHEBI:15378"/>
        <dbReference type="ChEBI" id="CHEBI:57856"/>
        <dbReference type="ChEBI" id="CHEBI:59789"/>
        <dbReference type="ChEBI" id="CHEBI:74269"/>
        <dbReference type="ChEBI" id="CHEBI:74513"/>
        <dbReference type="EC" id="2.1.1.216"/>
    </reaction>
</comment>
<dbReference type="PANTHER" id="PTHR10631">
    <property type="entry name" value="N 2 ,N 2 -DIMETHYLGUANOSINE TRNA METHYLTRANSFERASE"/>
    <property type="match status" value="1"/>
</dbReference>
<evidence type="ECO:0000256" key="4">
    <source>
        <dbReference type="ARBA" id="ARBA00022691"/>
    </source>
</evidence>
<organism evidence="11 12">
    <name type="scientific">Dekkera bruxellensis</name>
    <name type="common">Brettanomyces custersii</name>
    <dbReference type="NCBI Taxonomy" id="5007"/>
    <lineage>
        <taxon>Eukaryota</taxon>
        <taxon>Fungi</taxon>
        <taxon>Dikarya</taxon>
        <taxon>Ascomycota</taxon>
        <taxon>Saccharomycotina</taxon>
        <taxon>Pichiomycetes</taxon>
        <taxon>Pichiales</taxon>
        <taxon>Pichiaceae</taxon>
        <taxon>Brettanomyces</taxon>
    </lineage>
</organism>
<dbReference type="SUPFAM" id="SSF53335">
    <property type="entry name" value="S-adenosyl-L-methionine-dependent methyltransferases"/>
    <property type="match status" value="1"/>
</dbReference>
<evidence type="ECO:0000313" key="12">
    <source>
        <dbReference type="Proteomes" id="UP000663131"/>
    </source>
</evidence>
<keyword evidence="5 9" id="KW-0819">tRNA processing</keyword>
<evidence type="ECO:0000256" key="6">
    <source>
        <dbReference type="ARBA" id="ARBA00022884"/>
    </source>
</evidence>
<sequence>MSTSNKSSGGSTNPPAMPDKAASSTPTPHLVDNVGQIDISNYDELVEGSARILFPKNQVFYNPVQQYNRDLSCLAIKAFTEMYQEEALAKRRKKRNKQPTSDGKNTEDVVVTDKADEEWAKLPFAEIMEALSASGLRAIRYTKEIPLVKHVIANDLSPAAVESIKVNVKHNGLESRVTANHADAIRYMAQQTCQYHVIDLDPYGSAAPFMDSAMQAIRDGGMMLVTCTDLGVLAGNGYPEKCFALYGGSNTGGDSTHEGALRLALHMISTTAAKYGKSIEPLLCLSIDFYIRMFIRVHNSPIQVKKLASSTMLTFKCSQCHSVSLQPLGRVSLNKRGNRRFGLAVGPVVGPHCAFCGSVNHIGGPMWGGPLHNGAFIERILDLQKKADPEIYKTLPRIKGMLTMASREVLAPFYFKTNTVASVLKIPAPSIDTYTSALANLGYSASLTHASANSIKTDAPWEVIWFIGKKLAQHCQKDVSKLGQTTPGFKILTNDIIGQEIDLAALKTEDGHPEMDDFDWLVHANDLSKELAKFRKIKILRFQENPTKYWGPKSRPK</sequence>
<reference evidence="11" key="1">
    <citation type="submission" date="2020-10" db="EMBL/GenBank/DDBJ databases">
        <authorList>
            <person name="Palmer J.M."/>
        </authorList>
    </citation>
    <scope>NUCLEOTIDE SEQUENCE</scope>
    <source>
        <strain evidence="11">UCD 2041</strain>
    </source>
</reference>
<dbReference type="Gene3D" id="3.40.50.150">
    <property type="entry name" value="Vaccinia Virus protein VP39"/>
    <property type="match status" value="1"/>
</dbReference>
<accession>A0A871R978</accession>
<keyword evidence="3 9" id="KW-0808">Transferase</keyword>
<keyword evidence="1 9" id="KW-0820">tRNA-binding</keyword>
<dbReference type="InterPro" id="IPR002905">
    <property type="entry name" value="Trm1"/>
</dbReference>